<feature type="transmembrane region" description="Helical" evidence="1">
    <location>
        <begin position="30"/>
        <end position="48"/>
    </location>
</feature>
<proteinExistence type="predicted"/>
<keyword evidence="1" id="KW-0472">Membrane</keyword>
<evidence type="ECO:0000313" key="3">
    <source>
        <dbReference type="Proteomes" id="UP001470023"/>
    </source>
</evidence>
<name>A0ABV1UDZ2_9ACTN</name>
<reference evidence="2 3" key="1">
    <citation type="submission" date="2024-06" db="EMBL/GenBank/DDBJ databases">
        <title>The Natural Products Discovery Center: Release of the First 8490 Sequenced Strains for Exploring Actinobacteria Biosynthetic Diversity.</title>
        <authorList>
            <person name="Kalkreuter E."/>
            <person name="Kautsar S.A."/>
            <person name="Yang D."/>
            <person name="Bader C.D."/>
            <person name="Teijaro C.N."/>
            <person name="Fluegel L."/>
            <person name="Davis C.M."/>
            <person name="Simpson J.R."/>
            <person name="Lauterbach L."/>
            <person name="Steele A.D."/>
            <person name="Gui C."/>
            <person name="Meng S."/>
            <person name="Li G."/>
            <person name="Viehrig K."/>
            <person name="Ye F."/>
            <person name="Su P."/>
            <person name="Kiefer A.F."/>
            <person name="Nichols A."/>
            <person name="Cepeda A.J."/>
            <person name="Yan W."/>
            <person name="Fan B."/>
            <person name="Jiang Y."/>
            <person name="Adhikari A."/>
            <person name="Zheng C.-J."/>
            <person name="Schuster L."/>
            <person name="Cowan T.M."/>
            <person name="Smanski M.J."/>
            <person name="Chevrette M.G."/>
            <person name="De Carvalho L.P.S."/>
            <person name="Shen B."/>
        </authorList>
    </citation>
    <scope>NUCLEOTIDE SEQUENCE [LARGE SCALE GENOMIC DNA]</scope>
    <source>
        <strain evidence="2 3">NPDC001166</strain>
    </source>
</reference>
<evidence type="ECO:0000313" key="2">
    <source>
        <dbReference type="EMBL" id="MER6431926.1"/>
    </source>
</evidence>
<keyword evidence="1" id="KW-1133">Transmembrane helix</keyword>
<sequence>MDEHELKRAAEVGLAQREADKRTVERMQAIAFRLFCVAFFFGVCAWLVDTF</sequence>
<dbReference type="Proteomes" id="UP001470023">
    <property type="component" value="Unassembled WGS sequence"/>
</dbReference>
<keyword evidence="3" id="KW-1185">Reference proteome</keyword>
<dbReference type="RefSeq" id="WP_158075380.1">
    <property type="nucleotide sequence ID" value="NZ_JBEOZW010000085.1"/>
</dbReference>
<protein>
    <submittedName>
        <fullName evidence="2">Uncharacterized protein</fullName>
    </submittedName>
</protein>
<accession>A0ABV1UDZ2</accession>
<organism evidence="2 3">
    <name type="scientific">Streptomyces sp. 900105245</name>
    <dbReference type="NCBI Taxonomy" id="3154379"/>
    <lineage>
        <taxon>Bacteria</taxon>
        <taxon>Bacillati</taxon>
        <taxon>Actinomycetota</taxon>
        <taxon>Actinomycetes</taxon>
        <taxon>Kitasatosporales</taxon>
        <taxon>Streptomycetaceae</taxon>
        <taxon>Streptomyces</taxon>
    </lineage>
</organism>
<keyword evidence="1" id="KW-0812">Transmembrane</keyword>
<evidence type="ECO:0000256" key="1">
    <source>
        <dbReference type="SAM" id="Phobius"/>
    </source>
</evidence>
<gene>
    <name evidence="2" type="ORF">ABT272_30005</name>
</gene>
<dbReference type="EMBL" id="JBEPAZ010000034">
    <property type="protein sequence ID" value="MER6431926.1"/>
    <property type="molecule type" value="Genomic_DNA"/>
</dbReference>
<comment type="caution">
    <text evidence="2">The sequence shown here is derived from an EMBL/GenBank/DDBJ whole genome shotgun (WGS) entry which is preliminary data.</text>
</comment>